<dbReference type="PANTHER" id="PTHR10994">
    <property type="entry name" value="RETICULON"/>
    <property type="match status" value="1"/>
</dbReference>
<dbReference type="GO" id="GO:0009617">
    <property type="term" value="P:response to bacterium"/>
    <property type="evidence" value="ECO:0007669"/>
    <property type="project" value="InterPro"/>
</dbReference>
<evidence type="ECO:0000256" key="2">
    <source>
        <dbReference type="ARBA" id="ARBA00022692"/>
    </source>
</evidence>
<feature type="domain" description="Reticulon" evidence="7">
    <location>
        <begin position="51"/>
        <end position="167"/>
    </location>
</feature>
<keyword evidence="5 6" id="KW-0472">Membrane</keyword>
<evidence type="ECO:0000256" key="3">
    <source>
        <dbReference type="ARBA" id="ARBA00022824"/>
    </source>
</evidence>
<keyword evidence="9" id="KW-1185">Reference proteome</keyword>
<feature type="transmembrane region" description="Helical" evidence="6">
    <location>
        <begin position="84"/>
        <end position="103"/>
    </location>
</feature>
<evidence type="ECO:0000256" key="6">
    <source>
        <dbReference type="RuleBase" id="RU363132"/>
    </source>
</evidence>
<accession>A0A9Q0NJV8</accession>
<dbReference type="AlphaFoldDB" id="A0A9Q0NJV8"/>
<evidence type="ECO:0000256" key="4">
    <source>
        <dbReference type="ARBA" id="ARBA00022989"/>
    </source>
</evidence>
<protein>
    <recommendedName>
        <fullName evidence="6">Reticulon-like protein</fullName>
    </recommendedName>
</protein>
<proteinExistence type="predicted"/>
<dbReference type="PROSITE" id="PS50845">
    <property type="entry name" value="RETICULON"/>
    <property type="match status" value="1"/>
</dbReference>
<evidence type="ECO:0000256" key="5">
    <source>
        <dbReference type="ARBA" id="ARBA00023136"/>
    </source>
</evidence>
<keyword evidence="3 6" id="KW-0256">Endoplasmic reticulum</keyword>
<feature type="transmembrane region" description="Helical" evidence="6">
    <location>
        <begin position="60"/>
        <end position="77"/>
    </location>
</feature>
<comment type="caution">
    <text evidence="8">The sequence shown here is derived from an EMBL/GenBank/DDBJ whole genome shotgun (WGS) entry which is preliminary data.</text>
</comment>
<evidence type="ECO:0000313" key="8">
    <source>
        <dbReference type="EMBL" id="KAJ6671184.1"/>
    </source>
</evidence>
<dbReference type="EMBL" id="JAPFFL010000019">
    <property type="protein sequence ID" value="KAJ6671184.1"/>
    <property type="molecule type" value="Genomic_DNA"/>
</dbReference>
<dbReference type="PANTHER" id="PTHR10994:SF154">
    <property type="entry name" value="RETICULON-LIKE PROTEIN B11"/>
    <property type="match status" value="1"/>
</dbReference>
<evidence type="ECO:0000259" key="7">
    <source>
        <dbReference type="PROSITE" id="PS50845"/>
    </source>
</evidence>
<dbReference type="OrthoDB" id="567788at2759"/>
<keyword evidence="4 6" id="KW-1133">Transmembrane helix</keyword>
<dbReference type="InterPro" id="IPR045064">
    <property type="entry name" value="Reticulon-like"/>
</dbReference>
<organism evidence="8 9">
    <name type="scientific">Salix viminalis</name>
    <name type="common">Common osier</name>
    <name type="synonym">Basket willow</name>
    <dbReference type="NCBI Taxonomy" id="40686"/>
    <lineage>
        <taxon>Eukaryota</taxon>
        <taxon>Viridiplantae</taxon>
        <taxon>Streptophyta</taxon>
        <taxon>Embryophyta</taxon>
        <taxon>Tracheophyta</taxon>
        <taxon>Spermatophyta</taxon>
        <taxon>Magnoliopsida</taxon>
        <taxon>eudicotyledons</taxon>
        <taxon>Gunneridae</taxon>
        <taxon>Pentapetalae</taxon>
        <taxon>rosids</taxon>
        <taxon>fabids</taxon>
        <taxon>Malpighiales</taxon>
        <taxon>Salicaceae</taxon>
        <taxon>Saliceae</taxon>
        <taxon>Salix</taxon>
    </lineage>
</organism>
<gene>
    <name evidence="8" type="ORF">OIU85_014996</name>
</gene>
<keyword evidence="2 6" id="KW-0812">Transmembrane</keyword>
<sequence length="183" mass="20045">MGRLQVDPRPILLSCTLDVSGEVEELALATLATSTPAPRISGHQALGGGPVADELLWKRWYASIGVLVSATTLWILFERAGYNLSSFVANVLFLLVFILFFWAKSASLLNRPLPPLQKLEIPEEIAAKAAGVIHVYANHALSIAREIVIDKNLKVFLQHLISVVSATSSLLSTLRFFSFSQFL</sequence>
<dbReference type="GO" id="GO:0005789">
    <property type="term" value="C:endoplasmic reticulum membrane"/>
    <property type="evidence" value="ECO:0007669"/>
    <property type="project" value="UniProtKB-SubCell"/>
</dbReference>
<name>A0A9Q0NJV8_SALVM</name>
<reference evidence="8" key="2">
    <citation type="journal article" date="2023" name="Int. J. Mol. Sci.">
        <title>De Novo Assembly and Annotation of 11 Diverse Shrub Willow (Salix) Genomes Reveals Novel Gene Organization in Sex-Linked Regions.</title>
        <authorList>
            <person name="Hyden B."/>
            <person name="Feng K."/>
            <person name="Yates T.B."/>
            <person name="Jawdy S."/>
            <person name="Cereghino C."/>
            <person name="Smart L.B."/>
            <person name="Muchero W."/>
        </authorList>
    </citation>
    <scope>NUCLEOTIDE SEQUENCE [LARGE SCALE GENOMIC DNA]</scope>
    <source>
        <tissue evidence="8">Shoot tip</tissue>
    </source>
</reference>
<evidence type="ECO:0000313" key="9">
    <source>
        <dbReference type="Proteomes" id="UP001151529"/>
    </source>
</evidence>
<reference evidence="8" key="1">
    <citation type="submission" date="2022-11" db="EMBL/GenBank/DDBJ databases">
        <authorList>
            <person name="Hyden B.L."/>
            <person name="Feng K."/>
            <person name="Yates T."/>
            <person name="Jawdy S."/>
            <person name="Smart L.B."/>
            <person name="Muchero W."/>
        </authorList>
    </citation>
    <scope>NUCLEOTIDE SEQUENCE</scope>
    <source>
        <tissue evidence="8">Shoot tip</tissue>
    </source>
</reference>
<dbReference type="Proteomes" id="UP001151529">
    <property type="component" value="Chromosome 9"/>
</dbReference>
<evidence type="ECO:0000256" key="1">
    <source>
        <dbReference type="ARBA" id="ARBA00004477"/>
    </source>
</evidence>
<comment type="subcellular location">
    <subcellularLocation>
        <location evidence="1 6">Endoplasmic reticulum membrane</location>
        <topology evidence="1 6">Multi-pass membrane protein</topology>
    </subcellularLocation>
</comment>
<dbReference type="Pfam" id="PF02453">
    <property type="entry name" value="Reticulon"/>
    <property type="match status" value="1"/>
</dbReference>
<dbReference type="InterPro" id="IPR003388">
    <property type="entry name" value="Reticulon"/>
</dbReference>